<accession>A0A4Q9MR69</accession>
<evidence type="ECO:0000256" key="2">
    <source>
        <dbReference type="ARBA" id="ARBA00022771"/>
    </source>
</evidence>
<dbReference type="GO" id="GO:0008270">
    <property type="term" value="F:zinc ion binding"/>
    <property type="evidence" value="ECO:0007669"/>
    <property type="project" value="UniProtKB-KW"/>
</dbReference>
<keyword evidence="1" id="KW-0479">Metal-binding</keyword>
<evidence type="ECO:0000256" key="1">
    <source>
        <dbReference type="ARBA" id="ARBA00022723"/>
    </source>
</evidence>
<keyword evidence="5" id="KW-1133">Transmembrane helix</keyword>
<feature type="transmembrane region" description="Helical" evidence="5">
    <location>
        <begin position="12"/>
        <end position="28"/>
    </location>
</feature>
<evidence type="ECO:0000259" key="6">
    <source>
        <dbReference type="PROSITE" id="PS50865"/>
    </source>
</evidence>
<dbReference type="InterPro" id="IPR002893">
    <property type="entry name" value="Znf_MYND"/>
</dbReference>
<dbReference type="Pfam" id="PF01753">
    <property type="entry name" value="zf-MYND"/>
    <property type="match status" value="1"/>
</dbReference>
<keyword evidence="5" id="KW-0812">Transmembrane</keyword>
<sequence>MSLASYMLRDGTLFFLTNLIFNVAQIYLFTTQAFSIATISVTLGSVLTSRFILNLRLVGHENPLASGPSTVSANDLGSDARVTTLAFANIGATLEFDGDTEYDVGEVEDGEMNLSENTCEEMRAIELFSFKMPDNVSFYENQKVLFSIRHATLYSYNRQPALEDMWIETSSHLVANPFVSLLPGFDNGDGEKGLDIGLRYFSGCTVRSPNIDRALYIWESITDEDHEWHAEGVTDSLLARAYSCLAYAYFELHERARKGKAVERDDTLPSYHLLPTHRPDENLANDLLYLSAVYANASAAYGLTSSAVLYTDSPMDLWRVEEARTKEWQEEQRKKHAKAAKAPNAYVCATPGCGVQGNQKKALMRCAGRCPTERKPHYCSKECQKRDWKEHKLLCKPDDELKGEAPSGVPKAAVVDAPKLAADETNNIEWDVEMTKPSDGAERAIVIDIPGEEPLRLESRSLTPAVLRWMKGKAVEKAMGPDSR</sequence>
<reference evidence="7" key="1">
    <citation type="submission" date="2019-01" db="EMBL/GenBank/DDBJ databases">
        <title>Draft genome sequences of three monokaryotic isolates of the white-rot basidiomycete fungus Dichomitus squalens.</title>
        <authorList>
            <consortium name="DOE Joint Genome Institute"/>
            <person name="Lopez S.C."/>
            <person name="Andreopoulos B."/>
            <person name="Pangilinan J."/>
            <person name="Lipzen A."/>
            <person name="Riley R."/>
            <person name="Ahrendt S."/>
            <person name="Ng V."/>
            <person name="Barry K."/>
            <person name="Daum C."/>
            <person name="Grigoriev I.V."/>
            <person name="Hilden K.S."/>
            <person name="Makela M.R."/>
            <person name="de Vries R.P."/>
        </authorList>
    </citation>
    <scope>NUCLEOTIDE SEQUENCE [LARGE SCALE GENOMIC DNA]</scope>
    <source>
        <strain evidence="7">OM18370.1</strain>
    </source>
</reference>
<dbReference type="SUPFAM" id="SSF144232">
    <property type="entry name" value="HIT/MYND zinc finger-like"/>
    <property type="match status" value="1"/>
</dbReference>
<dbReference type="Gene3D" id="6.10.140.2220">
    <property type="match status" value="1"/>
</dbReference>
<dbReference type="Proteomes" id="UP000292957">
    <property type="component" value="Unassembled WGS sequence"/>
</dbReference>
<dbReference type="PROSITE" id="PS50865">
    <property type="entry name" value="ZF_MYND_2"/>
    <property type="match status" value="1"/>
</dbReference>
<protein>
    <recommendedName>
        <fullName evidence="6">MYND-type domain-containing protein</fullName>
    </recommendedName>
</protein>
<evidence type="ECO:0000256" key="4">
    <source>
        <dbReference type="PROSITE-ProRule" id="PRU00134"/>
    </source>
</evidence>
<evidence type="ECO:0000256" key="5">
    <source>
        <dbReference type="SAM" id="Phobius"/>
    </source>
</evidence>
<organism evidence="7">
    <name type="scientific">Dichomitus squalens</name>
    <dbReference type="NCBI Taxonomy" id="114155"/>
    <lineage>
        <taxon>Eukaryota</taxon>
        <taxon>Fungi</taxon>
        <taxon>Dikarya</taxon>
        <taxon>Basidiomycota</taxon>
        <taxon>Agaricomycotina</taxon>
        <taxon>Agaricomycetes</taxon>
        <taxon>Polyporales</taxon>
        <taxon>Polyporaceae</taxon>
        <taxon>Dichomitus</taxon>
    </lineage>
</organism>
<evidence type="ECO:0000313" key="7">
    <source>
        <dbReference type="EMBL" id="TBU29697.1"/>
    </source>
</evidence>
<proteinExistence type="predicted"/>
<dbReference type="AlphaFoldDB" id="A0A4Q9MR69"/>
<evidence type="ECO:0000256" key="3">
    <source>
        <dbReference type="ARBA" id="ARBA00022833"/>
    </source>
</evidence>
<keyword evidence="2 4" id="KW-0863">Zinc-finger</keyword>
<keyword evidence="3" id="KW-0862">Zinc</keyword>
<feature type="domain" description="MYND-type" evidence="6">
    <location>
        <begin position="350"/>
        <end position="395"/>
    </location>
</feature>
<dbReference type="OrthoDB" id="432970at2759"/>
<gene>
    <name evidence="7" type="ORF">BD311DRAFT_805996</name>
</gene>
<name>A0A4Q9MR69_9APHY</name>
<dbReference type="EMBL" id="ML143411">
    <property type="protein sequence ID" value="TBU29697.1"/>
    <property type="molecule type" value="Genomic_DNA"/>
</dbReference>
<keyword evidence="5" id="KW-0472">Membrane</keyword>